<evidence type="ECO:0000313" key="3">
    <source>
        <dbReference type="EMBL" id="CAE8654924.1"/>
    </source>
</evidence>
<dbReference type="Pfam" id="PF13499">
    <property type="entry name" value="EF-hand_7"/>
    <property type="match status" value="1"/>
</dbReference>
<dbReference type="InterPro" id="IPR002048">
    <property type="entry name" value="EF_hand_dom"/>
</dbReference>
<dbReference type="InterPro" id="IPR018247">
    <property type="entry name" value="EF_Hand_1_Ca_BS"/>
</dbReference>
<reference evidence="3" key="1">
    <citation type="submission" date="2021-02" db="EMBL/GenBank/DDBJ databases">
        <authorList>
            <person name="Dougan E. K."/>
            <person name="Rhodes N."/>
            <person name="Thang M."/>
            <person name="Chan C."/>
        </authorList>
    </citation>
    <scope>NUCLEOTIDE SEQUENCE</scope>
</reference>
<dbReference type="GO" id="GO:0005509">
    <property type="term" value="F:calcium ion binding"/>
    <property type="evidence" value="ECO:0007669"/>
    <property type="project" value="InterPro"/>
</dbReference>
<dbReference type="Proteomes" id="UP000626109">
    <property type="component" value="Unassembled WGS sequence"/>
</dbReference>
<dbReference type="InterPro" id="IPR011992">
    <property type="entry name" value="EF-hand-dom_pair"/>
</dbReference>
<organism evidence="3 4">
    <name type="scientific">Polarella glacialis</name>
    <name type="common">Dinoflagellate</name>
    <dbReference type="NCBI Taxonomy" id="89957"/>
    <lineage>
        <taxon>Eukaryota</taxon>
        <taxon>Sar</taxon>
        <taxon>Alveolata</taxon>
        <taxon>Dinophyceae</taxon>
        <taxon>Suessiales</taxon>
        <taxon>Suessiaceae</taxon>
        <taxon>Polarella</taxon>
    </lineage>
</organism>
<evidence type="ECO:0000313" key="4">
    <source>
        <dbReference type="Proteomes" id="UP000626109"/>
    </source>
</evidence>
<dbReference type="EMBL" id="CAJNNW010012981">
    <property type="protein sequence ID" value="CAE8654924.1"/>
    <property type="molecule type" value="Genomic_DNA"/>
</dbReference>
<feature type="domain" description="EF-hand" evidence="2">
    <location>
        <begin position="60"/>
        <end position="87"/>
    </location>
</feature>
<dbReference type="Gene3D" id="1.10.238.10">
    <property type="entry name" value="EF-hand"/>
    <property type="match status" value="1"/>
</dbReference>
<proteinExistence type="predicted"/>
<keyword evidence="1" id="KW-0106">Calcium</keyword>
<dbReference type="PROSITE" id="PS00018">
    <property type="entry name" value="EF_HAND_1"/>
    <property type="match status" value="1"/>
</dbReference>
<evidence type="ECO:0000259" key="2">
    <source>
        <dbReference type="PROSITE" id="PS50222"/>
    </source>
</evidence>
<dbReference type="PROSITE" id="PS50222">
    <property type="entry name" value="EF_HAND_2"/>
    <property type="match status" value="1"/>
</dbReference>
<name>A0A813ITP4_POLGL</name>
<gene>
    <name evidence="3" type="ORF">PGLA2088_LOCUS11294</name>
</gene>
<evidence type="ECO:0000256" key="1">
    <source>
        <dbReference type="ARBA" id="ARBA00022837"/>
    </source>
</evidence>
<protein>
    <recommendedName>
        <fullName evidence="2">EF-hand domain-containing protein</fullName>
    </recommendedName>
</protein>
<dbReference type="SUPFAM" id="SSF47473">
    <property type="entry name" value="EF-hand"/>
    <property type="match status" value="1"/>
</dbReference>
<comment type="caution">
    <text evidence="3">The sequence shown here is derived from an EMBL/GenBank/DDBJ whole genome shotgun (WGS) entry which is preliminary data.</text>
</comment>
<accession>A0A813ITP4</accession>
<sequence length="200" mass="22960">MALPQQVQYRTLVEAFKYCDPEETGYITDHTRFAKVAKALANLEGNQAEEGGLPPQMRPVWSTLDLDGNGKVSWPEFVEWAEVSHVELALGVDEEGGALSFPSTWTGPQHDPTHVSRDAVKDTAHFRELAQLMQVTYKKIYTRDRKATGTDKVPDGYDLVKAWHCEHFKDWRRYYLRRHQLLKSCSRKTGFMSRPSMTNQ</sequence>
<dbReference type="AlphaFoldDB" id="A0A813ITP4"/>
<feature type="non-terminal residue" evidence="3">
    <location>
        <position position="200"/>
    </location>
</feature>